<protein>
    <submittedName>
        <fullName evidence="2">Glucose/arabinose dehydrogenase</fullName>
    </submittedName>
</protein>
<proteinExistence type="predicted"/>
<evidence type="ECO:0000313" key="2">
    <source>
        <dbReference type="EMBL" id="NII99780.1"/>
    </source>
</evidence>
<sequence>MPRLLGSDHHGAAATDGAIRGTGLLMKESDHRGPRKRPGCWLRSLVLGQSAAWALVLTACTGGSGGIGNPAGTTNPGQSPSAGVAVAATVEVIGRLDVGLTIPWSLVFRPDGSALVSERNSGEVKLIRDGRSTSLGRVAGVEPNGEGGLLGLALSPDVASDPWLYAYFTTRDDNRIARMKVVEEQGGELTLGSPEVVFSGIPKASTHNGGRIRFGPDGFLYVGTGDAQKREQPQDKNALGGKILRITPDGKPAPGNPFGTANPVFSYGHRNVQGLAWDEGGRLWASEFGPDVDDELNLITAGGNYGWPLVTGAPGKEGFTDAEVVWPATAEASPSGLEIIDGVAYTGALRGQRLWATPLGDRDAKDPAGTPVAYLTGQFGRLRDVARAPDGSLWVLTNNKNPDFVLILRAPSRGAG</sequence>
<dbReference type="Gene3D" id="2.120.10.30">
    <property type="entry name" value="TolB, C-terminal domain"/>
    <property type="match status" value="1"/>
</dbReference>
<gene>
    <name evidence="2" type="ORF">FHR86_000079</name>
</gene>
<dbReference type="InterPro" id="IPR011042">
    <property type="entry name" value="6-blade_b-propeller_TolB-like"/>
</dbReference>
<dbReference type="EMBL" id="JAAOZD010000001">
    <property type="protein sequence ID" value="NII99780.1"/>
    <property type="molecule type" value="Genomic_DNA"/>
</dbReference>
<evidence type="ECO:0000313" key="3">
    <source>
        <dbReference type="Proteomes" id="UP000802392"/>
    </source>
</evidence>
<reference evidence="2 3" key="1">
    <citation type="submission" date="2020-03" db="EMBL/GenBank/DDBJ databases">
        <title>Genomic Encyclopedia of Type Strains, Phase III (KMG-III): the genomes of soil and plant-associated and newly described type strains.</title>
        <authorList>
            <person name="Whitman W."/>
        </authorList>
    </citation>
    <scope>NUCLEOTIDE SEQUENCE [LARGE SCALE GENOMIC DNA]</scope>
    <source>
        <strain evidence="2 3">CECT 4207</strain>
    </source>
</reference>
<dbReference type="PANTHER" id="PTHR19328:SF13">
    <property type="entry name" value="HIPL1 PROTEIN"/>
    <property type="match status" value="1"/>
</dbReference>
<name>A0ABX0TF12_9MICC</name>
<dbReference type="PANTHER" id="PTHR19328">
    <property type="entry name" value="HEDGEHOG-INTERACTING PROTEIN"/>
    <property type="match status" value="1"/>
</dbReference>
<accession>A0ABX0TF12</accession>
<evidence type="ECO:0000259" key="1">
    <source>
        <dbReference type="Pfam" id="PF07995"/>
    </source>
</evidence>
<dbReference type="Proteomes" id="UP000802392">
    <property type="component" value="Unassembled WGS sequence"/>
</dbReference>
<organism evidence="2 3">
    <name type="scientific">Paenarthrobacter ilicis</name>
    <dbReference type="NCBI Taxonomy" id="43665"/>
    <lineage>
        <taxon>Bacteria</taxon>
        <taxon>Bacillati</taxon>
        <taxon>Actinomycetota</taxon>
        <taxon>Actinomycetes</taxon>
        <taxon>Micrococcales</taxon>
        <taxon>Micrococcaceae</taxon>
        <taxon>Paenarthrobacter</taxon>
    </lineage>
</organism>
<dbReference type="InterPro" id="IPR011041">
    <property type="entry name" value="Quinoprot_gluc/sorb_DH_b-prop"/>
</dbReference>
<comment type="caution">
    <text evidence="2">The sequence shown here is derived from an EMBL/GenBank/DDBJ whole genome shotgun (WGS) entry which is preliminary data.</text>
</comment>
<dbReference type="SUPFAM" id="SSF50952">
    <property type="entry name" value="Soluble quinoprotein glucose dehydrogenase"/>
    <property type="match status" value="1"/>
</dbReference>
<keyword evidence="3" id="KW-1185">Reference proteome</keyword>
<dbReference type="Pfam" id="PF07995">
    <property type="entry name" value="GSDH"/>
    <property type="match status" value="1"/>
</dbReference>
<dbReference type="InterPro" id="IPR012938">
    <property type="entry name" value="Glc/Sorbosone_DH"/>
</dbReference>
<feature type="domain" description="Glucose/Sorbosone dehydrogenase" evidence="1">
    <location>
        <begin position="100"/>
        <end position="402"/>
    </location>
</feature>